<dbReference type="RefSeq" id="WP_166396980.1">
    <property type="nucleotide sequence ID" value="NZ_CP045121.1"/>
</dbReference>
<name>A0A6G8PYV3_9ACTN</name>
<dbReference type="PRINTS" id="PR00080">
    <property type="entry name" value="SDRFAMILY"/>
</dbReference>
<dbReference type="PROSITE" id="PS00061">
    <property type="entry name" value="ADH_SHORT"/>
    <property type="match status" value="1"/>
</dbReference>
<dbReference type="KEGG" id="rmar:GBA65_13250"/>
<evidence type="ECO:0000256" key="2">
    <source>
        <dbReference type="ARBA" id="ARBA00023002"/>
    </source>
</evidence>
<comment type="similarity">
    <text evidence="1 4">Belongs to the short-chain dehydrogenases/reductases (SDR) family.</text>
</comment>
<dbReference type="InterPro" id="IPR020904">
    <property type="entry name" value="Sc_DH/Rdtase_CS"/>
</dbReference>
<dbReference type="Gene3D" id="3.40.50.720">
    <property type="entry name" value="NAD(P)-binding Rossmann-like Domain"/>
    <property type="match status" value="1"/>
</dbReference>
<dbReference type="InterPro" id="IPR002347">
    <property type="entry name" value="SDR_fam"/>
</dbReference>
<dbReference type="InterPro" id="IPR023985">
    <property type="entry name" value="SDR_subfam_1"/>
</dbReference>
<dbReference type="Pfam" id="PF00106">
    <property type="entry name" value="adh_short"/>
    <property type="match status" value="1"/>
</dbReference>
<dbReference type="FunFam" id="3.40.50.720:FF:000084">
    <property type="entry name" value="Short-chain dehydrogenase reductase"/>
    <property type="match status" value="1"/>
</dbReference>
<keyword evidence="3" id="KW-0520">NAD</keyword>
<organism evidence="5 6">
    <name type="scientific">Rubrobacter marinus</name>
    <dbReference type="NCBI Taxonomy" id="2653852"/>
    <lineage>
        <taxon>Bacteria</taxon>
        <taxon>Bacillati</taxon>
        <taxon>Actinomycetota</taxon>
        <taxon>Rubrobacteria</taxon>
        <taxon>Rubrobacterales</taxon>
        <taxon>Rubrobacteraceae</taxon>
        <taxon>Rubrobacter</taxon>
    </lineage>
</organism>
<dbReference type="SUPFAM" id="SSF51735">
    <property type="entry name" value="NAD(P)-binding Rossmann-fold domains"/>
    <property type="match status" value="1"/>
</dbReference>
<dbReference type="CDD" id="cd05233">
    <property type="entry name" value="SDR_c"/>
    <property type="match status" value="1"/>
</dbReference>
<evidence type="ECO:0000256" key="4">
    <source>
        <dbReference type="RuleBase" id="RU000363"/>
    </source>
</evidence>
<dbReference type="EC" id="1.1.99.-" evidence="5"/>
<dbReference type="AlphaFoldDB" id="A0A6G8PYV3"/>
<dbReference type="EMBL" id="CP045121">
    <property type="protein sequence ID" value="QIN79317.1"/>
    <property type="molecule type" value="Genomic_DNA"/>
</dbReference>
<dbReference type="GO" id="GO:0016616">
    <property type="term" value="F:oxidoreductase activity, acting on the CH-OH group of donors, NAD or NADP as acceptor"/>
    <property type="evidence" value="ECO:0007669"/>
    <property type="project" value="TreeGrafter"/>
</dbReference>
<dbReference type="GO" id="GO:0030497">
    <property type="term" value="P:fatty acid elongation"/>
    <property type="evidence" value="ECO:0007669"/>
    <property type="project" value="TreeGrafter"/>
</dbReference>
<keyword evidence="6" id="KW-1185">Reference proteome</keyword>
<keyword evidence="2 5" id="KW-0560">Oxidoreductase</keyword>
<evidence type="ECO:0000313" key="6">
    <source>
        <dbReference type="Proteomes" id="UP000502706"/>
    </source>
</evidence>
<protein>
    <submittedName>
        <fullName evidence="5">Mycofactocin-coupled SDR family oxidoreductase</fullName>
        <ecNumber evidence="5">1.1.99.-</ecNumber>
    </submittedName>
</protein>
<dbReference type="PANTHER" id="PTHR42760:SF40">
    <property type="entry name" value="3-OXOACYL-[ACYL-CARRIER-PROTEIN] REDUCTASE, CHLOROPLASTIC"/>
    <property type="match status" value="1"/>
</dbReference>
<gene>
    <name evidence="5" type="ORF">GBA65_13250</name>
</gene>
<evidence type="ECO:0000256" key="3">
    <source>
        <dbReference type="ARBA" id="ARBA00023027"/>
    </source>
</evidence>
<dbReference type="NCBIfam" id="TIGR03971">
    <property type="entry name" value="SDR_subfam_1"/>
    <property type="match status" value="1"/>
</dbReference>
<proteinExistence type="inferred from homology"/>
<evidence type="ECO:0000313" key="5">
    <source>
        <dbReference type="EMBL" id="QIN79317.1"/>
    </source>
</evidence>
<sequence>MARLDGKVALITGGAHGQGRSHALTFAREGADIIVCDVAEQLETVPYEMGTQEELDETASMVEDLDRRCVAVKADVRDSGQMRGVVDRAISEYGKIDILCANAGIFTFSSVAEMTDQQWRETIDTNLTGVFNSMRAVVPHMVEQGYGRIVATSSMAGRGGFPNIGHYVATKWGVIGLVKSLAMEVAANGVTVNAVCPTGVDTVMIQNEAAYKLFLPGVENPTREQAAVPFQQLNAIPVPWVEPEDISNAMLFLVSDDARYITGEAIHVAAGQNAGNAA</sequence>
<evidence type="ECO:0000256" key="1">
    <source>
        <dbReference type="ARBA" id="ARBA00006484"/>
    </source>
</evidence>
<dbReference type="PANTHER" id="PTHR42760">
    <property type="entry name" value="SHORT-CHAIN DEHYDROGENASES/REDUCTASES FAMILY MEMBER"/>
    <property type="match status" value="1"/>
</dbReference>
<dbReference type="Proteomes" id="UP000502706">
    <property type="component" value="Chromosome"/>
</dbReference>
<accession>A0A6G8PYV3</accession>
<dbReference type="PRINTS" id="PR00081">
    <property type="entry name" value="GDHRDH"/>
</dbReference>
<dbReference type="InterPro" id="IPR036291">
    <property type="entry name" value="NAD(P)-bd_dom_sf"/>
</dbReference>
<reference evidence="5 6" key="1">
    <citation type="submission" date="2019-10" db="EMBL/GenBank/DDBJ databases">
        <title>Rubrobacter sp nov SCSIO 52915 isolated from a deep-sea sediment in the South China Sea.</title>
        <authorList>
            <person name="Chen R.W."/>
        </authorList>
    </citation>
    <scope>NUCLEOTIDE SEQUENCE [LARGE SCALE GENOMIC DNA]</scope>
    <source>
        <strain evidence="5 6">SCSIO 52915</strain>
    </source>
</reference>